<organism evidence="4 5">
    <name type="scientific">Pseudomonas syringae pv. primulae</name>
    <dbReference type="NCBI Taxonomy" id="251707"/>
    <lineage>
        <taxon>Bacteria</taxon>
        <taxon>Pseudomonadati</taxon>
        <taxon>Pseudomonadota</taxon>
        <taxon>Gammaproteobacteria</taxon>
        <taxon>Pseudomonadales</taxon>
        <taxon>Pseudomonadaceae</taxon>
        <taxon>Pseudomonas</taxon>
    </lineage>
</organism>
<comment type="caution">
    <text evidence="4">The sequence shown here is derived from an EMBL/GenBank/DDBJ whole genome shotgun (WGS) entry which is preliminary data.</text>
</comment>
<dbReference type="InterPro" id="IPR036291">
    <property type="entry name" value="NAD(P)-bd_dom_sf"/>
</dbReference>
<dbReference type="Gene3D" id="3.90.25.10">
    <property type="entry name" value="UDP-galactose 4-epimerase, domain 1"/>
    <property type="match status" value="1"/>
</dbReference>
<dbReference type="EMBL" id="LJRC01000046">
    <property type="protein sequence ID" value="KPY40040.1"/>
    <property type="molecule type" value="Genomic_DNA"/>
</dbReference>
<name>A0A0N8SM79_9PSED</name>
<dbReference type="InterPro" id="IPR045312">
    <property type="entry name" value="PCBER-like"/>
</dbReference>
<evidence type="ECO:0000313" key="4">
    <source>
        <dbReference type="EMBL" id="KPY40040.1"/>
    </source>
</evidence>
<dbReference type="InterPro" id="IPR051609">
    <property type="entry name" value="NmrA/Isoflavone_reductase-like"/>
</dbReference>
<accession>A0A0N8SM79</accession>
<dbReference type="Pfam" id="PF05368">
    <property type="entry name" value="NmrA"/>
    <property type="match status" value="1"/>
</dbReference>
<evidence type="ECO:0000256" key="1">
    <source>
        <dbReference type="ARBA" id="ARBA00022857"/>
    </source>
</evidence>
<reference evidence="4 5" key="1">
    <citation type="submission" date="2015-09" db="EMBL/GenBank/DDBJ databases">
        <title>Genome announcement of multiple Pseudomonas syringae strains.</title>
        <authorList>
            <person name="Thakur S."/>
            <person name="Wang P.W."/>
            <person name="Gong Y."/>
            <person name="Weir B.S."/>
            <person name="Guttman D.S."/>
        </authorList>
    </citation>
    <scope>NUCLEOTIDE SEQUENCE [LARGE SCALE GENOMIC DNA]</scope>
    <source>
        <strain evidence="4 5">ICMP3956</strain>
    </source>
</reference>
<dbReference type="PANTHER" id="PTHR47706:SF6">
    <property type="entry name" value="NMRA-LIKE FAMILY PROTEIN (AFU_ORTHOLOGUE AFUA_6G00280)"/>
    <property type="match status" value="1"/>
</dbReference>
<evidence type="ECO:0000256" key="2">
    <source>
        <dbReference type="ARBA" id="ARBA00023002"/>
    </source>
</evidence>
<keyword evidence="2" id="KW-0560">Oxidoreductase</keyword>
<dbReference type="CDD" id="cd05259">
    <property type="entry name" value="PCBER_SDR_a"/>
    <property type="match status" value="1"/>
</dbReference>
<protein>
    <submittedName>
        <fullName evidence="4">Isoflavone reductase</fullName>
    </submittedName>
</protein>
<dbReference type="PATRIC" id="fig|251707.3.peg.3455"/>
<sequence length="319" mass="34548">MQAAISNVKQRILVLGAGELGLAVLQGLAARSTESMSISVLLRQATVQSSNKAKQQEIDTIKTLGVTIETADIADASVEKLAAVLERFDTVISCVGFAAGRGTQRKLTEAALMSGVKRYIPWQFGVDYDVIGRGSPQDLFDEQLDVRDLLRAQSRTEWVIISTGMFTSFLFDPAFGVVDLAAGKVNALGSLETMVTVTTPEDIGTLTAAIVLQSLRFINQVVYTAGDTLSYGALADLVERVIGRKVERRELGVQQLMADLAEEPDDNLRKYRAVFAMGRGVAWDVAGTFNAVHGLSVMSAERWARSNLGRGREGHTHVE</sequence>
<dbReference type="AlphaFoldDB" id="A0A0N8SM79"/>
<evidence type="ECO:0000313" key="5">
    <source>
        <dbReference type="Proteomes" id="UP000050562"/>
    </source>
</evidence>
<dbReference type="Gene3D" id="3.40.50.720">
    <property type="entry name" value="NAD(P)-binding Rossmann-like Domain"/>
    <property type="match status" value="1"/>
</dbReference>
<feature type="domain" description="NmrA-like" evidence="3">
    <location>
        <begin position="9"/>
        <end position="260"/>
    </location>
</feature>
<dbReference type="InterPro" id="IPR008030">
    <property type="entry name" value="NmrA-like"/>
</dbReference>
<dbReference type="SUPFAM" id="SSF51735">
    <property type="entry name" value="NAD(P)-binding Rossmann-fold domains"/>
    <property type="match status" value="1"/>
</dbReference>
<proteinExistence type="predicted"/>
<evidence type="ECO:0000259" key="3">
    <source>
        <dbReference type="Pfam" id="PF05368"/>
    </source>
</evidence>
<dbReference type="Proteomes" id="UP000050562">
    <property type="component" value="Unassembled WGS sequence"/>
</dbReference>
<dbReference type="GO" id="GO:0016491">
    <property type="term" value="F:oxidoreductase activity"/>
    <property type="evidence" value="ECO:0007669"/>
    <property type="project" value="UniProtKB-KW"/>
</dbReference>
<gene>
    <name evidence="4" type="ORF">ALO52_04794</name>
</gene>
<dbReference type="RefSeq" id="WP_057408270.1">
    <property type="nucleotide sequence ID" value="NZ_LJRC01000046.1"/>
</dbReference>
<keyword evidence="1" id="KW-0521">NADP</keyword>
<dbReference type="PANTHER" id="PTHR47706">
    <property type="entry name" value="NMRA-LIKE FAMILY PROTEIN"/>
    <property type="match status" value="1"/>
</dbReference>